<comment type="caution">
    <text evidence="7">Lacks conserved residue(s) required for the propagation of feature annotation.</text>
</comment>
<dbReference type="GO" id="GO:0004765">
    <property type="term" value="F:shikimate kinase activity"/>
    <property type="evidence" value="ECO:0007669"/>
    <property type="project" value="UniProtKB-UniRule"/>
</dbReference>
<comment type="subunit">
    <text evidence="7">Monomer.</text>
</comment>
<comment type="cofactor">
    <cofactor evidence="7">
        <name>Mg(2+)</name>
        <dbReference type="ChEBI" id="CHEBI:18420"/>
    </cofactor>
    <text evidence="7">Binds 1 Mg(2+) ion per subunit.</text>
</comment>
<comment type="pathway">
    <text evidence="7">Metabolic intermediate biosynthesis; chorismate biosynthesis; chorismate from D-erythrose 4-phosphate and phosphoenolpyruvate: step 5/7.</text>
</comment>
<dbReference type="Pfam" id="PF01202">
    <property type="entry name" value="SKI"/>
    <property type="match status" value="1"/>
</dbReference>
<dbReference type="CDD" id="cd00464">
    <property type="entry name" value="SK"/>
    <property type="match status" value="1"/>
</dbReference>
<feature type="binding site" evidence="7">
    <location>
        <position position="125"/>
    </location>
    <ligand>
        <name>substrate</name>
    </ligand>
</feature>
<dbReference type="PRINTS" id="PR01100">
    <property type="entry name" value="SHIKIMTKNASE"/>
</dbReference>
<accession>A0A8J6J8A4</accession>
<dbReference type="PANTHER" id="PTHR21087">
    <property type="entry name" value="SHIKIMATE KINASE"/>
    <property type="match status" value="1"/>
</dbReference>
<dbReference type="EMBL" id="JACOPP010000020">
    <property type="protein sequence ID" value="MBC5734566.1"/>
    <property type="molecule type" value="Genomic_DNA"/>
</dbReference>
<evidence type="ECO:0000313" key="8">
    <source>
        <dbReference type="EMBL" id="MBC5734566.1"/>
    </source>
</evidence>
<dbReference type="PANTHER" id="PTHR21087:SF16">
    <property type="entry name" value="SHIKIMATE KINASE 1, CHLOROPLASTIC"/>
    <property type="match status" value="1"/>
</dbReference>
<dbReference type="HAMAP" id="MF_00109">
    <property type="entry name" value="Shikimate_kinase"/>
    <property type="match status" value="1"/>
</dbReference>
<protein>
    <recommendedName>
        <fullName evidence="7">Shikimate kinase</fullName>
        <shortName evidence="7">SK</shortName>
        <ecNumber evidence="7">2.7.1.71</ecNumber>
    </recommendedName>
</protein>
<evidence type="ECO:0000256" key="1">
    <source>
        <dbReference type="ARBA" id="ARBA00022605"/>
    </source>
</evidence>
<proteinExistence type="inferred from homology"/>
<evidence type="ECO:0000256" key="4">
    <source>
        <dbReference type="ARBA" id="ARBA00022777"/>
    </source>
</evidence>
<dbReference type="GO" id="GO:0009073">
    <property type="term" value="P:aromatic amino acid family biosynthetic process"/>
    <property type="evidence" value="ECO:0007669"/>
    <property type="project" value="UniProtKB-KW"/>
</dbReference>
<dbReference type="EC" id="2.7.1.71" evidence="7"/>
<keyword evidence="2 7" id="KW-0808">Transferase</keyword>
<keyword evidence="5 7" id="KW-0067">ATP-binding</keyword>
<name>A0A8J6J8A4_9FIRM</name>
<feature type="binding site" evidence="7">
    <location>
        <position position="108"/>
    </location>
    <ligand>
        <name>ATP</name>
        <dbReference type="ChEBI" id="CHEBI:30616"/>
    </ligand>
</feature>
<keyword evidence="6 7" id="KW-0057">Aromatic amino acid biosynthesis</keyword>
<dbReference type="InterPro" id="IPR000623">
    <property type="entry name" value="Shikimate_kinase/TSH1"/>
</dbReference>
<keyword evidence="7" id="KW-0963">Cytoplasm</keyword>
<comment type="catalytic activity">
    <reaction evidence="7">
        <text>shikimate + ATP = 3-phosphoshikimate + ADP + H(+)</text>
        <dbReference type="Rhea" id="RHEA:13121"/>
        <dbReference type="ChEBI" id="CHEBI:15378"/>
        <dbReference type="ChEBI" id="CHEBI:30616"/>
        <dbReference type="ChEBI" id="CHEBI:36208"/>
        <dbReference type="ChEBI" id="CHEBI:145989"/>
        <dbReference type="ChEBI" id="CHEBI:456216"/>
        <dbReference type="EC" id="2.7.1.71"/>
    </reaction>
</comment>
<comment type="function">
    <text evidence="7">Catalyzes the specific phosphorylation of the 3-hydroxyl group of shikimic acid using ATP as a cosubstrate.</text>
</comment>
<dbReference type="SUPFAM" id="SSF52540">
    <property type="entry name" value="P-loop containing nucleoside triphosphate hydrolases"/>
    <property type="match status" value="1"/>
</dbReference>
<dbReference type="GO" id="GO:0005829">
    <property type="term" value="C:cytosol"/>
    <property type="evidence" value="ECO:0007669"/>
    <property type="project" value="TreeGrafter"/>
</dbReference>
<dbReference type="UniPathway" id="UPA00053">
    <property type="reaction ID" value="UER00088"/>
</dbReference>
<feature type="binding site" evidence="7">
    <location>
        <begin position="3"/>
        <end position="8"/>
    </location>
    <ligand>
        <name>ATP</name>
        <dbReference type="ChEBI" id="CHEBI:30616"/>
    </ligand>
</feature>
<evidence type="ECO:0000313" key="9">
    <source>
        <dbReference type="Proteomes" id="UP000661435"/>
    </source>
</evidence>
<sequence length="163" mass="17579">MPGSGKSTVGVLLAKALGLPFIDTDLLIQQREGLLLQELLDQRGLDAFLDAEEAAIRSLDCRASVIAPGGSAVCRERAMEHLRALGRVLYLRVPLPELERRIDNITTRGIAMAPGQTLADLYAYRAPLYERFAGAAVDVAGDTLEQTVAAVLRALGGRFPPRL</sequence>
<feature type="binding site" evidence="7">
    <location>
        <position position="7"/>
    </location>
    <ligand>
        <name>Mg(2+)</name>
        <dbReference type="ChEBI" id="CHEBI:18420"/>
    </ligand>
</feature>
<comment type="caution">
    <text evidence="8">The sequence shown here is derived from an EMBL/GenBank/DDBJ whole genome shotgun (WGS) entry which is preliminary data.</text>
</comment>
<keyword evidence="4 7" id="KW-0418">Kinase</keyword>
<gene>
    <name evidence="7" type="primary">aroK</name>
    <name evidence="8" type="ORF">H8S57_12655</name>
</gene>
<feature type="binding site" evidence="7">
    <location>
        <position position="25"/>
    </location>
    <ligand>
        <name>substrate</name>
    </ligand>
</feature>
<evidence type="ECO:0000256" key="7">
    <source>
        <dbReference type="HAMAP-Rule" id="MF_00109"/>
    </source>
</evidence>
<dbReference type="InterPro" id="IPR031322">
    <property type="entry name" value="Shikimate/glucono_kinase"/>
</dbReference>
<evidence type="ECO:0000256" key="2">
    <source>
        <dbReference type="ARBA" id="ARBA00022679"/>
    </source>
</evidence>
<evidence type="ECO:0000256" key="6">
    <source>
        <dbReference type="ARBA" id="ARBA00023141"/>
    </source>
</evidence>
<reference evidence="8" key="1">
    <citation type="submission" date="2020-08" db="EMBL/GenBank/DDBJ databases">
        <title>Genome public.</title>
        <authorList>
            <person name="Liu C."/>
            <person name="Sun Q."/>
        </authorList>
    </citation>
    <scope>NUCLEOTIDE SEQUENCE</scope>
    <source>
        <strain evidence="8">NSJ-51</strain>
    </source>
</reference>
<keyword evidence="9" id="KW-1185">Reference proteome</keyword>
<evidence type="ECO:0000256" key="3">
    <source>
        <dbReference type="ARBA" id="ARBA00022741"/>
    </source>
</evidence>
<dbReference type="AlphaFoldDB" id="A0A8J6J8A4"/>
<feature type="binding site" evidence="7">
    <location>
        <position position="70"/>
    </location>
    <ligand>
        <name>substrate</name>
    </ligand>
</feature>
<comment type="similarity">
    <text evidence="7">Belongs to the shikimate kinase family.</text>
</comment>
<keyword evidence="1 7" id="KW-0028">Amino-acid biosynthesis</keyword>
<dbReference type="GO" id="GO:0000287">
    <property type="term" value="F:magnesium ion binding"/>
    <property type="evidence" value="ECO:0007669"/>
    <property type="project" value="UniProtKB-UniRule"/>
</dbReference>
<comment type="subcellular location">
    <subcellularLocation>
        <location evidence="7">Cytoplasm</location>
    </subcellularLocation>
</comment>
<dbReference type="Gene3D" id="3.40.50.300">
    <property type="entry name" value="P-loop containing nucleotide triphosphate hydrolases"/>
    <property type="match status" value="1"/>
</dbReference>
<dbReference type="InterPro" id="IPR027417">
    <property type="entry name" value="P-loop_NTPase"/>
</dbReference>
<dbReference type="GO" id="GO:0008652">
    <property type="term" value="P:amino acid biosynthetic process"/>
    <property type="evidence" value="ECO:0007669"/>
    <property type="project" value="UniProtKB-KW"/>
</dbReference>
<evidence type="ECO:0000256" key="5">
    <source>
        <dbReference type="ARBA" id="ARBA00022840"/>
    </source>
</evidence>
<dbReference type="GO" id="GO:0005524">
    <property type="term" value="F:ATP binding"/>
    <property type="evidence" value="ECO:0007669"/>
    <property type="project" value="UniProtKB-UniRule"/>
</dbReference>
<dbReference type="RefSeq" id="WP_186908427.1">
    <property type="nucleotide sequence ID" value="NZ_JACOPP010000020.1"/>
</dbReference>
<keyword evidence="7" id="KW-0479">Metal-binding</keyword>
<dbReference type="Proteomes" id="UP000661435">
    <property type="component" value="Unassembled WGS sequence"/>
</dbReference>
<keyword evidence="3 7" id="KW-0547">Nucleotide-binding</keyword>
<keyword evidence="7" id="KW-0460">Magnesium</keyword>
<organism evidence="8 9">
    <name type="scientific">Lawsonibacter hominis</name>
    <dbReference type="NCBI Taxonomy" id="2763053"/>
    <lineage>
        <taxon>Bacteria</taxon>
        <taxon>Bacillati</taxon>
        <taxon>Bacillota</taxon>
        <taxon>Clostridia</taxon>
        <taxon>Eubacteriales</taxon>
        <taxon>Oscillospiraceae</taxon>
        <taxon>Lawsonibacter</taxon>
    </lineage>
</organism>
<dbReference type="GO" id="GO:0009423">
    <property type="term" value="P:chorismate biosynthetic process"/>
    <property type="evidence" value="ECO:0007669"/>
    <property type="project" value="UniProtKB-UniRule"/>
</dbReference>